<gene>
    <name evidence="1" type="ORF">EV182_004017</name>
</gene>
<dbReference type="Proteomes" id="UP001145114">
    <property type="component" value="Unassembled WGS sequence"/>
</dbReference>
<accession>A0ACC1HPI2</accession>
<name>A0ACC1HPI2_9FUNG</name>
<evidence type="ECO:0000313" key="2">
    <source>
        <dbReference type="Proteomes" id="UP001145114"/>
    </source>
</evidence>
<dbReference type="EMBL" id="JAMZIH010001153">
    <property type="protein sequence ID" value="KAJ1678455.1"/>
    <property type="molecule type" value="Genomic_DNA"/>
</dbReference>
<organism evidence="1 2">
    <name type="scientific">Spiromyces aspiralis</name>
    <dbReference type="NCBI Taxonomy" id="68401"/>
    <lineage>
        <taxon>Eukaryota</taxon>
        <taxon>Fungi</taxon>
        <taxon>Fungi incertae sedis</taxon>
        <taxon>Zoopagomycota</taxon>
        <taxon>Kickxellomycotina</taxon>
        <taxon>Kickxellomycetes</taxon>
        <taxon>Kickxellales</taxon>
        <taxon>Kickxellaceae</taxon>
        <taxon>Spiromyces</taxon>
    </lineage>
</organism>
<protein>
    <submittedName>
        <fullName evidence="1">Uncharacterized protein</fullName>
    </submittedName>
</protein>
<comment type="caution">
    <text evidence="1">The sequence shown here is derived from an EMBL/GenBank/DDBJ whole genome shotgun (WGS) entry which is preliminary data.</text>
</comment>
<reference evidence="1" key="1">
    <citation type="submission" date="2022-06" db="EMBL/GenBank/DDBJ databases">
        <title>Phylogenomic reconstructions and comparative analyses of Kickxellomycotina fungi.</title>
        <authorList>
            <person name="Reynolds N.K."/>
            <person name="Stajich J.E."/>
            <person name="Barry K."/>
            <person name="Grigoriev I.V."/>
            <person name="Crous P."/>
            <person name="Smith M.E."/>
        </authorList>
    </citation>
    <scope>NUCLEOTIDE SEQUENCE</scope>
    <source>
        <strain evidence="1">RSA 2271</strain>
    </source>
</reference>
<proteinExistence type="predicted"/>
<evidence type="ECO:0000313" key="1">
    <source>
        <dbReference type="EMBL" id="KAJ1678455.1"/>
    </source>
</evidence>
<keyword evidence="2" id="KW-1185">Reference proteome</keyword>
<sequence length="74" mass="8230">MYVCEHYISYIGFTKNVQDTTHEVQATGNEDIHTFILLLSTATIIRLDALDSRINGRQHVPLEVGEVKGLGGDD</sequence>